<organism evidence="1 2">
    <name type="scientific">Tepidiforma thermophila (strain KCTC 52669 / CGMCC 1.13589 / G233)</name>
    <dbReference type="NCBI Taxonomy" id="2761530"/>
    <lineage>
        <taxon>Bacteria</taxon>
        <taxon>Bacillati</taxon>
        <taxon>Chloroflexota</taxon>
        <taxon>Tepidiformia</taxon>
        <taxon>Tepidiformales</taxon>
        <taxon>Tepidiformaceae</taxon>
        <taxon>Tepidiforma</taxon>
    </lineage>
</organism>
<reference evidence="1 2" key="1">
    <citation type="submission" date="2017-09" db="EMBL/GenBank/DDBJ databases">
        <title>Sequencing the genomes of two abundant thermophiles in Great Basin hot springs: Thermocrinis jamiesonii and novel Chloroflexi Thermoflexus hugenholtzii.</title>
        <authorList>
            <person name="Hedlund B."/>
        </authorList>
    </citation>
    <scope>NUCLEOTIDE SEQUENCE [LARGE SCALE GENOMIC DNA]</scope>
    <source>
        <strain evidence="1 2">G233</strain>
    </source>
</reference>
<evidence type="ECO:0008006" key="3">
    <source>
        <dbReference type="Google" id="ProtNLM"/>
    </source>
</evidence>
<name>A0A2A9HCU1_TEPT2</name>
<accession>A0A2A9HCU1</accession>
<protein>
    <recommendedName>
        <fullName evidence="3">Roadblock/LAMTOR2 domain-containing protein</fullName>
    </recommendedName>
</protein>
<dbReference type="Proteomes" id="UP000223071">
    <property type="component" value="Unassembled WGS sequence"/>
</dbReference>
<keyword evidence="2" id="KW-1185">Reference proteome</keyword>
<evidence type="ECO:0000313" key="1">
    <source>
        <dbReference type="EMBL" id="PFG72972.1"/>
    </source>
</evidence>
<evidence type="ECO:0000313" key="2">
    <source>
        <dbReference type="Proteomes" id="UP000223071"/>
    </source>
</evidence>
<gene>
    <name evidence="1" type="ORF">A9A59_0165</name>
</gene>
<dbReference type="AlphaFoldDB" id="A0A2A9HCU1"/>
<sequence length="134" mass="13658">MQPAEPMSRELASRIASAVRNLEGVRSVVVCGPEGQPLAAVNEPDPARAAALASFLALRAEALPTDGDLRGMGKQLAGSRFLQAAISGGPVEATLLPLQGACLCITHAPGRAQAIAAGLQPIARRFGATPPARS</sequence>
<comment type="caution">
    <text evidence="1">The sequence shown here is derived from an EMBL/GenBank/DDBJ whole genome shotgun (WGS) entry which is preliminary data.</text>
</comment>
<dbReference type="EMBL" id="PDJQ01000001">
    <property type="protein sequence ID" value="PFG72972.1"/>
    <property type="molecule type" value="Genomic_DNA"/>
</dbReference>
<proteinExistence type="predicted"/>
<dbReference type="RefSeq" id="WP_098502462.1">
    <property type="nucleotide sequence ID" value="NZ_PDJQ01000001.1"/>
</dbReference>